<keyword evidence="3" id="KW-0472">Membrane</keyword>
<name>A0A4Y7RF75_9FIRM</name>
<keyword evidence="3" id="KW-1133">Transmembrane helix</keyword>
<keyword evidence="6" id="KW-1185">Reference proteome</keyword>
<dbReference type="AlphaFoldDB" id="A0A4Y7RF75"/>
<organism evidence="5 6">
    <name type="scientific">Pelotomaculum schinkii</name>
    <dbReference type="NCBI Taxonomy" id="78350"/>
    <lineage>
        <taxon>Bacteria</taxon>
        <taxon>Bacillati</taxon>
        <taxon>Bacillota</taxon>
        <taxon>Clostridia</taxon>
        <taxon>Eubacteriales</taxon>
        <taxon>Desulfotomaculaceae</taxon>
        <taxon>Pelotomaculum</taxon>
    </lineage>
</organism>
<evidence type="ECO:0000256" key="3">
    <source>
        <dbReference type="SAM" id="Phobius"/>
    </source>
</evidence>
<dbReference type="RefSeq" id="WP_190239348.1">
    <property type="nucleotide sequence ID" value="NZ_QFGA01000001.1"/>
</dbReference>
<sequence>MRCYDIGTLQAYLDGELNKSDSKRLEEHLLGCDACCAAAERLKDNQNYTNAKLTGYYHALTSDSVDTGLAWSRFNRGKLQDRIASRRGKGVFSMFAKYRSAAVSAVVVLAIATIFSFGSVRSAASELLSIFRVEKVTTISITPEDMANIERSIREGAGQVNIENFGKLEFSGKTESFRVTQAEAGEALDFQLKLPAVIPEGFEVREFNKTTGGTMNLTLDTMRTNEVLKSLGSSKLLPDELNGKMFTVKFPVTVQALYAGANDNRVMVLQGRSPELVAPGSDVAAIRDALLALPFLPDNLRRQLAAVDDWQHTILVPDIDGSSQEVSVAGQQGVFVTPSAAGNHNGRGNINSLIWQENGVVYAIAGNLDLEQAQQMAASMK</sequence>
<proteinExistence type="inferred from homology"/>
<comment type="caution">
    <text evidence="5">The sequence shown here is derived from an EMBL/GenBank/DDBJ whole genome shotgun (WGS) entry which is preliminary data.</text>
</comment>
<dbReference type="InterPro" id="IPR041916">
    <property type="entry name" value="Anti_sigma_zinc_sf"/>
</dbReference>
<feature type="domain" description="Putative zinc-finger" evidence="4">
    <location>
        <begin position="9"/>
        <end position="35"/>
    </location>
</feature>
<evidence type="ECO:0000313" key="5">
    <source>
        <dbReference type="EMBL" id="TEB07456.1"/>
    </source>
</evidence>
<protein>
    <recommendedName>
        <fullName evidence="2">Anti-sigma-W factor RsiW</fullName>
    </recommendedName>
</protein>
<dbReference type="InterPro" id="IPR027383">
    <property type="entry name" value="Znf_put"/>
</dbReference>
<gene>
    <name evidence="5" type="ORF">Psch_01010</name>
</gene>
<accession>A0A4Y7RF75</accession>
<dbReference type="EMBL" id="QFGA01000001">
    <property type="protein sequence ID" value="TEB07456.1"/>
    <property type="molecule type" value="Genomic_DNA"/>
</dbReference>
<dbReference type="Pfam" id="PF13490">
    <property type="entry name" value="zf-HC2"/>
    <property type="match status" value="1"/>
</dbReference>
<reference evidence="5 6" key="1">
    <citation type="journal article" date="2018" name="Environ. Microbiol.">
        <title>Novel energy conservation strategies and behaviour of Pelotomaculum schinkii driving syntrophic propionate catabolism.</title>
        <authorList>
            <person name="Hidalgo-Ahumada C.A.P."/>
            <person name="Nobu M.K."/>
            <person name="Narihiro T."/>
            <person name="Tamaki H."/>
            <person name="Liu W.T."/>
            <person name="Kamagata Y."/>
            <person name="Stams A.J.M."/>
            <person name="Imachi H."/>
            <person name="Sousa D.Z."/>
        </authorList>
    </citation>
    <scope>NUCLEOTIDE SEQUENCE [LARGE SCALE GENOMIC DNA]</scope>
    <source>
        <strain evidence="5 6">HH</strain>
    </source>
</reference>
<evidence type="ECO:0000256" key="1">
    <source>
        <dbReference type="ARBA" id="ARBA00024353"/>
    </source>
</evidence>
<evidence type="ECO:0000259" key="4">
    <source>
        <dbReference type="Pfam" id="PF13490"/>
    </source>
</evidence>
<comment type="similarity">
    <text evidence="1">Belongs to the zinc-associated anti-sigma factor (ZAS) superfamily. Anti-sigma-W factor family.</text>
</comment>
<evidence type="ECO:0000313" key="6">
    <source>
        <dbReference type="Proteomes" id="UP000298324"/>
    </source>
</evidence>
<feature type="transmembrane region" description="Helical" evidence="3">
    <location>
        <begin position="101"/>
        <end position="120"/>
    </location>
</feature>
<dbReference type="Proteomes" id="UP000298324">
    <property type="component" value="Unassembled WGS sequence"/>
</dbReference>
<evidence type="ECO:0000256" key="2">
    <source>
        <dbReference type="ARBA" id="ARBA00024438"/>
    </source>
</evidence>
<dbReference type="Gene3D" id="1.10.10.1320">
    <property type="entry name" value="Anti-sigma factor, zinc-finger domain"/>
    <property type="match status" value="1"/>
</dbReference>
<keyword evidence="3" id="KW-0812">Transmembrane</keyword>